<accession>A0A8J5UWI6</accession>
<evidence type="ECO:0000313" key="1">
    <source>
        <dbReference type="EMBL" id="KAG7661624.1"/>
    </source>
</evidence>
<sequence>MLRDSRILVLEEGTSSINFEADNITQETVDTEFAVCLILCIAYRLNTILVVDRGEVAEFDAPLALFNTPGTTKFREMCDSPTLWSKILQSRSKILVSAIFKYSVDYFYFQY</sequence>
<comment type="caution">
    <text evidence="1">The sequence shown here is derived from an EMBL/GenBank/DDBJ whole genome shotgun (WGS) entry which is preliminary data.</text>
</comment>
<dbReference type="Proteomes" id="UP000694255">
    <property type="component" value="Unassembled WGS sequence"/>
</dbReference>
<name>A0A8J5UWI6_9ASCO</name>
<protein>
    <submittedName>
        <fullName evidence="1">Uncharacterized protein</fullName>
    </submittedName>
</protein>
<dbReference type="OrthoDB" id="4020894at2759"/>
<dbReference type="RefSeq" id="XP_049261857.1">
    <property type="nucleotide sequence ID" value="XM_049408900.1"/>
</dbReference>
<dbReference type="AlphaFoldDB" id="A0A8J5UWI6"/>
<evidence type="ECO:0000313" key="2">
    <source>
        <dbReference type="Proteomes" id="UP000694255"/>
    </source>
</evidence>
<dbReference type="GeneID" id="73471693"/>
<keyword evidence="2" id="KW-1185">Reference proteome</keyword>
<dbReference type="EMBL" id="JAGSYN010000216">
    <property type="protein sequence ID" value="KAG7661624.1"/>
    <property type="molecule type" value="Genomic_DNA"/>
</dbReference>
<gene>
    <name evidence="1" type="ORF">J8A68_004893</name>
</gene>
<organism evidence="1 2">
    <name type="scientific">[Candida] subhashii</name>
    <dbReference type="NCBI Taxonomy" id="561895"/>
    <lineage>
        <taxon>Eukaryota</taxon>
        <taxon>Fungi</taxon>
        <taxon>Dikarya</taxon>
        <taxon>Ascomycota</taxon>
        <taxon>Saccharomycotina</taxon>
        <taxon>Pichiomycetes</taxon>
        <taxon>Debaryomycetaceae</taxon>
        <taxon>Spathaspora</taxon>
    </lineage>
</organism>
<proteinExistence type="predicted"/>
<reference evidence="1 2" key="1">
    <citation type="journal article" date="2021" name="DNA Res.">
        <title>Genome analysis of Candida subhashii reveals its hybrid nature and dual mitochondrial genome conformations.</title>
        <authorList>
            <person name="Mixao V."/>
            <person name="Hegedusova E."/>
            <person name="Saus E."/>
            <person name="Pryszcz L.P."/>
            <person name="Cillingova A."/>
            <person name="Nosek J."/>
            <person name="Gabaldon T."/>
        </authorList>
    </citation>
    <scope>NUCLEOTIDE SEQUENCE [LARGE SCALE GENOMIC DNA]</scope>
    <source>
        <strain evidence="1 2">CBS 10753</strain>
    </source>
</reference>